<evidence type="ECO:0000313" key="3">
    <source>
        <dbReference type="Proteomes" id="UP000247807"/>
    </source>
</evidence>
<dbReference type="EMBL" id="QJUE01000002">
    <property type="protein sequence ID" value="PYE03172.1"/>
    <property type="molecule type" value="Genomic_DNA"/>
</dbReference>
<evidence type="ECO:0000256" key="1">
    <source>
        <dbReference type="SAM" id="Phobius"/>
    </source>
</evidence>
<dbReference type="AlphaFoldDB" id="A0A318R6K5"/>
<accession>A0A318R6K5</accession>
<sequence length="62" mass="7353">MLIIEFKIQLFLLVIPTKIQWIKYLSPLFGMMFCPLTILFLWTIWSEPVINPEPGFVEKVEP</sequence>
<feature type="transmembrane region" description="Helical" evidence="1">
    <location>
        <begin position="21"/>
        <end position="45"/>
    </location>
</feature>
<dbReference type="Proteomes" id="UP000247807">
    <property type="component" value="Unassembled WGS sequence"/>
</dbReference>
<keyword evidence="1" id="KW-0812">Transmembrane</keyword>
<proteinExistence type="predicted"/>
<organism evidence="2 3">
    <name type="scientific">Prochlorococcus marinus XMU1408</name>
    <dbReference type="NCBI Taxonomy" id="2213228"/>
    <lineage>
        <taxon>Bacteria</taxon>
        <taxon>Bacillati</taxon>
        <taxon>Cyanobacteriota</taxon>
        <taxon>Cyanophyceae</taxon>
        <taxon>Synechococcales</taxon>
        <taxon>Prochlorococcaceae</taxon>
        <taxon>Prochlorococcus</taxon>
    </lineage>
</organism>
<keyword evidence="1" id="KW-0472">Membrane</keyword>
<keyword evidence="1" id="KW-1133">Transmembrane helix</keyword>
<protein>
    <submittedName>
        <fullName evidence="2">Uncharacterized protein</fullName>
    </submittedName>
</protein>
<evidence type="ECO:0000313" key="2">
    <source>
        <dbReference type="EMBL" id="PYE03172.1"/>
    </source>
</evidence>
<name>A0A318R6K5_PROMR</name>
<gene>
    <name evidence="2" type="ORF">DNJ73_05395</name>
</gene>
<reference evidence="2 3" key="1">
    <citation type="journal article" date="2018" name="Appl. Environ. Microbiol.">
        <title>Genome rearrangement shapes Prochlorococcus ecological adaptation.</title>
        <authorList>
            <person name="Yan W."/>
            <person name="Wei S."/>
            <person name="Wang Q."/>
            <person name="Xiao X."/>
            <person name="Zeng Q."/>
            <person name="Jiao N."/>
            <person name="Zhang R."/>
        </authorList>
    </citation>
    <scope>NUCLEOTIDE SEQUENCE [LARGE SCALE GENOMIC DNA]</scope>
    <source>
        <strain evidence="2 3">XMU1408</strain>
    </source>
</reference>
<comment type="caution">
    <text evidence="2">The sequence shown here is derived from an EMBL/GenBank/DDBJ whole genome shotgun (WGS) entry which is preliminary data.</text>
</comment>